<evidence type="ECO:0000313" key="2">
    <source>
        <dbReference type="EMBL" id="QEE16553.1"/>
    </source>
</evidence>
<dbReference type="KEGG" id="psyt:DSAG12_02383"/>
<organism evidence="2 3">
    <name type="scientific">Promethearchaeum syntrophicum</name>
    <dbReference type="NCBI Taxonomy" id="2594042"/>
    <lineage>
        <taxon>Archaea</taxon>
        <taxon>Promethearchaeati</taxon>
        <taxon>Promethearchaeota</taxon>
        <taxon>Promethearchaeia</taxon>
        <taxon>Promethearchaeales</taxon>
        <taxon>Promethearchaeaceae</taxon>
        <taxon>Promethearchaeum</taxon>
    </lineage>
</organism>
<dbReference type="AlphaFoldDB" id="A0A5B9DCR6"/>
<reference evidence="2 3" key="2">
    <citation type="journal article" date="2024" name="Int. J. Syst. Evol. Microbiol.">
        <title>Promethearchaeum syntrophicum gen. nov., sp. nov., an anaerobic, obligately syntrophic archaeon, the first isolate of the lineage 'Asgard' archaea, and proposal of the new archaeal phylum Promethearchaeota phyl. nov. and kingdom Promethearchaeati regn. nov.</title>
        <authorList>
            <person name="Imachi H."/>
            <person name="Nobu M.K."/>
            <person name="Kato S."/>
            <person name="Takaki Y."/>
            <person name="Miyazaki M."/>
            <person name="Miyata M."/>
            <person name="Ogawara M."/>
            <person name="Saito Y."/>
            <person name="Sakai S."/>
            <person name="Tahara Y.O."/>
            <person name="Takano Y."/>
            <person name="Tasumi E."/>
            <person name="Uematsu K."/>
            <person name="Yoshimura T."/>
            <person name="Itoh T."/>
            <person name="Ohkuma M."/>
            <person name="Takai K."/>
        </authorList>
    </citation>
    <scope>NUCLEOTIDE SEQUENCE [LARGE SCALE GENOMIC DNA]</scope>
    <source>
        <strain evidence="2 3">MK-D1</strain>
    </source>
</reference>
<keyword evidence="1" id="KW-0472">Membrane</keyword>
<evidence type="ECO:0000313" key="3">
    <source>
        <dbReference type="Proteomes" id="UP000321408"/>
    </source>
</evidence>
<gene>
    <name evidence="2" type="ORF">DSAG12_02383</name>
</gene>
<name>A0A5B9DCR6_9ARCH</name>
<keyword evidence="1" id="KW-1133">Transmembrane helix</keyword>
<reference evidence="2 3" key="1">
    <citation type="journal article" date="2020" name="Nature">
        <title>Isolation of an archaeon at the prokaryote-eukaryote interface.</title>
        <authorList>
            <person name="Imachi H."/>
            <person name="Nobu M.K."/>
            <person name="Nakahara N."/>
            <person name="Morono Y."/>
            <person name="Ogawara M."/>
            <person name="Takaki Y."/>
            <person name="Takano Y."/>
            <person name="Uematsu K."/>
            <person name="Ikuta T."/>
            <person name="Ito M."/>
            <person name="Matsui Y."/>
            <person name="Miyazaki M."/>
            <person name="Murata K."/>
            <person name="Saito Y."/>
            <person name="Sakai S."/>
            <person name="Song C."/>
            <person name="Tasumi E."/>
            <person name="Yamanaka Y."/>
            <person name="Yamaguchi T."/>
            <person name="Kamagata Y."/>
            <person name="Tamaki H."/>
            <person name="Takai K."/>
        </authorList>
    </citation>
    <scope>NUCLEOTIDE SEQUENCE [LARGE SCALE GENOMIC DNA]</scope>
    <source>
        <strain evidence="2 3">MK-D1</strain>
    </source>
</reference>
<feature type="transmembrane region" description="Helical" evidence="1">
    <location>
        <begin position="12"/>
        <end position="34"/>
    </location>
</feature>
<keyword evidence="1" id="KW-0812">Transmembrane</keyword>
<dbReference type="RefSeq" id="WP_147663428.1">
    <property type="nucleotide sequence ID" value="NZ_CP042905.2"/>
</dbReference>
<protein>
    <submittedName>
        <fullName evidence="2">Uncharacterized protein</fullName>
    </submittedName>
</protein>
<accession>A0A5B9DCR6</accession>
<proteinExistence type="predicted"/>
<keyword evidence="3" id="KW-1185">Reference proteome</keyword>
<dbReference type="EMBL" id="CP042905">
    <property type="protein sequence ID" value="QEE16553.1"/>
    <property type="molecule type" value="Genomic_DNA"/>
</dbReference>
<sequence length="197" mass="21643">MSKNSSPIGTILASVFITLILAGAGMYFGMPLIFPNLNADLNEGSLLQTKSVEVDTVDYINDDDLTYAQMPGMELGITTSGNSSLYVSFEGLFFLGMDDLFFGYTAYNISLVVSGIGNRTTMIYYYTQTTPSAYVFLSQNIHMTFDTGIISSGNYTISVYWRSILNTSGGSITTLTTQIENSFHSPRKIYVQEFSAL</sequence>
<dbReference type="Proteomes" id="UP000321408">
    <property type="component" value="Chromosome"/>
</dbReference>
<dbReference type="GeneID" id="41330371"/>
<evidence type="ECO:0000256" key="1">
    <source>
        <dbReference type="SAM" id="Phobius"/>
    </source>
</evidence>